<feature type="transmembrane region" description="Helical" evidence="1">
    <location>
        <begin position="195"/>
        <end position="213"/>
    </location>
</feature>
<protein>
    <recommendedName>
        <fullName evidence="3">TPM domain-containing protein</fullName>
    </recommendedName>
</protein>
<dbReference type="RefSeq" id="WP_307680746.1">
    <property type="nucleotide sequence ID" value="NZ_JAURUP010000002.1"/>
</dbReference>
<accession>A0ABT9M117</accession>
<dbReference type="Pfam" id="PF04536">
    <property type="entry name" value="TPM_phosphatase"/>
    <property type="match status" value="1"/>
</dbReference>
<evidence type="ECO:0000313" key="4">
    <source>
        <dbReference type="EMBL" id="MDP9749794.1"/>
    </source>
</evidence>
<name>A0ABT9M117_9THEO</name>
<keyword evidence="5" id="KW-1185">Reference proteome</keyword>
<evidence type="ECO:0000313" key="5">
    <source>
        <dbReference type="Proteomes" id="UP001223886"/>
    </source>
</evidence>
<keyword evidence="1" id="KW-0472">Membrane</keyword>
<sequence>MKGRIFLIAIAFLLLFFNSIAFSAPDVPPKPIQFRYVYDYAGLMSQNDIEEIERVGKALDDATKAQIIVVTVDTIGDYPIEEYSLALFRNWGIGDKEKNNGVLFLVVKDRLLKGQAGKVRIGVGYGLEGAIPDSVAGRILDDFVLTSWAKGEYSKGIYAGYMAVASRVAKEYNIDLQGLDVSEYSVNTSSNDSSISWEDIAAVIILILIFTIFGRGGRNIRRNWWGPGSFGSGGFGDFRGGSFGGGGFGGGSAGGGGASR</sequence>
<keyword evidence="1" id="KW-1133">Transmembrane helix</keyword>
<dbReference type="PANTHER" id="PTHR30373">
    <property type="entry name" value="UPF0603 PROTEIN YGCG"/>
    <property type="match status" value="1"/>
</dbReference>
<keyword evidence="2" id="KW-0732">Signal</keyword>
<comment type="caution">
    <text evidence="4">The sequence shown here is derived from an EMBL/GenBank/DDBJ whole genome shotgun (WGS) entry which is preliminary data.</text>
</comment>
<feature type="signal peptide" evidence="2">
    <location>
        <begin position="1"/>
        <end position="23"/>
    </location>
</feature>
<evidence type="ECO:0000256" key="1">
    <source>
        <dbReference type="SAM" id="Phobius"/>
    </source>
</evidence>
<dbReference type="Proteomes" id="UP001223886">
    <property type="component" value="Unassembled WGS sequence"/>
</dbReference>
<gene>
    <name evidence="4" type="ORF">J2S24_000258</name>
</gene>
<dbReference type="EMBL" id="JAURUP010000002">
    <property type="protein sequence ID" value="MDP9749794.1"/>
    <property type="molecule type" value="Genomic_DNA"/>
</dbReference>
<evidence type="ECO:0000259" key="3">
    <source>
        <dbReference type="Pfam" id="PF04536"/>
    </source>
</evidence>
<proteinExistence type="predicted"/>
<organism evidence="4 5">
    <name type="scientific">Thermoanaerobacter pentosaceus</name>
    <dbReference type="NCBI Taxonomy" id="694059"/>
    <lineage>
        <taxon>Bacteria</taxon>
        <taxon>Bacillati</taxon>
        <taxon>Bacillota</taxon>
        <taxon>Clostridia</taxon>
        <taxon>Thermoanaerobacterales</taxon>
        <taxon>Thermoanaerobacteraceae</taxon>
        <taxon>Thermoanaerobacter</taxon>
    </lineage>
</organism>
<dbReference type="PANTHER" id="PTHR30373:SF2">
    <property type="entry name" value="UPF0603 PROTEIN YGCG"/>
    <property type="match status" value="1"/>
</dbReference>
<dbReference type="Gene3D" id="3.10.310.50">
    <property type="match status" value="1"/>
</dbReference>
<feature type="chain" id="PRO_5046391582" description="TPM domain-containing protein" evidence="2">
    <location>
        <begin position="24"/>
        <end position="260"/>
    </location>
</feature>
<reference evidence="4 5" key="1">
    <citation type="submission" date="2023-07" db="EMBL/GenBank/DDBJ databases">
        <title>Genomic Encyclopedia of Type Strains, Phase IV (KMG-IV): sequencing the most valuable type-strain genomes for metagenomic binning, comparative biology and taxonomic classification.</title>
        <authorList>
            <person name="Goeker M."/>
        </authorList>
    </citation>
    <scope>NUCLEOTIDE SEQUENCE [LARGE SCALE GENOMIC DNA]</scope>
    <source>
        <strain evidence="4 5">DSM 25963</strain>
    </source>
</reference>
<dbReference type="InterPro" id="IPR007621">
    <property type="entry name" value="TPM_dom"/>
</dbReference>
<evidence type="ECO:0000256" key="2">
    <source>
        <dbReference type="SAM" id="SignalP"/>
    </source>
</evidence>
<feature type="domain" description="TPM" evidence="3">
    <location>
        <begin position="37"/>
        <end position="165"/>
    </location>
</feature>
<keyword evidence="1" id="KW-0812">Transmembrane</keyword>